<evidence type="ECO:0000313" key="2">
    <source>
        <dbReference type="Proteomes" id="UP000828094"/>
    </source>
</evidence>
<accession>A0AAE7X2B5</accession>
<gene>
    <name evidence="1" type="primary">6</name>
    <name evidence="1" type="ORF">AH05_6</name>
</gene>
<sequence length="80" mass="9131">MTKYIYRYAGYAIGYNVYHNGYAFTLDSKAVSPDEFRATLQATGAHKETIESVVNDVYQGIREDALRQGWQETAKMTIRS</sequence>
<keyword evidence="2" id="KW-1185">Reference proteome</keyword>
<dbReference type="Proteomes" id="UP000828094">
    <property type="component" value="Segment"/>
</dbReference>
<name>A0AAE7X2B5_9CAUD</name>
<reference evidence="1 2" key="1">
    <citation type="submission" date="2021-07" db="EMBL/GenBank/DDBJ databases">
        <authorList>
            <person name="Roth S.J."/>
            <person name="Krukonis G.P."/>
            <person name="Delesalle V.A."/>
        </authorList>
    </citation>
    <scope>NUCLEOTIDE SEQUENCE [LARGE SCALE GENOMIC DNA]</scope>
</reference>
<evidence type="ECO:0000313" key="1">
    <source>
        <dbReference type="EMBL" id="QZA71318.1"/>
    </source>
</evidence>
<protein>
    <submittedName>
        <fullName evidence="1">Uncharacterized protein</fullName>
    </submittedName>
</protein>
<organism evidence="1 2">
    <name type="scientific">Pseudomonas phage AH05</name>
    <dbReference type="NCBI Taxonomy" id="2869574"/>
    <lineage>
        <taxon>Viruses</taxon>
        <taxon>Duplodnaviria</taxon>
        <taxon>Heunggongvirae</taxon>
        <taxon>Uroviricota</taxon>
        <taxon>Caudoviricetes</taxon>
        <taxon>Autographivirales</taxon>
        <taxon>Autotranscriptaviridae</taxon>
        <taxon>Studiervirinae</taxon>
        <taxon>Ghunavirus</taxon>
        <taxon>Ghunavirus AH05</taxon>
    </lineage>
</organism>
<dbReference type="EMBL" id="MZ501272">
    <property type="protein sequence ID" value="QZA71318.1"/>
    <property type="molecule type" value="Genomic_DNA"/>
</dbReference>
<proteinExistence type="predicted"/>